<dbReference type="EMBL" id="ACGV01000011">
    <property type="protein sequence ID" value="EEJ41390.1"/>
    <property type="molecule type" value="Genomic_DNA"/>
</dbReference>
<dbReference type="RefSeq" id="WP_003717904.1">
    <property type="nucleotide sequence ID" value="NZ_AZGL01000003.1"/>
</dbReference>
<organism evidence="1 2">
    <name type="scientific">Limosilactobacillus vaginalis DSM 5837 = ATCC 49540</name>
    <dbReference type="NCBI Taxonomy" id="1423814"/>
    <lineage>
        <taxon>Bacteria</taxon>
        <taxon>Bacillati</taxon>
        <taxon>Bacillota</taxon>
        <taxon>Bacilli</taxon>
        <taxon>Lactobacillales</taxon>
        <taxon>Lactobacillaceae</taxon>
        <taxon>Limosilactobacillus</taxon>
    </lineage>
</organism>
<reference evidence="1 2" key="1">
    <citation type="submission" date="2009-01" db="EMBL/GenBank/DDBJ databases">
        <authorList>
            <person name="Qin X."/>
            <person name="Bachman B."/>
            <person name="Battles P."/>
            <person name="Bell A."/>
            <person name="Bess C."/>
            <person name="Bickham C."/>
            <person name="Chaboub L."/>
            <person name="Chen D."/>
            <person name="Coyle M."/>
            <person name="Deiros D.R."/>
            <person name="Dinh H."/>
            <person name="Forbes L."/>
            <person name="Fowler G."/>
            <person name="Francisco L."/>
            <person name="Fu Q."/>
            <person name="Gubbala S."/>
            <person name="Hale W."/>
            <person name="Han Y."/>
            <person name="Hemphill L."/>
            <person name="Highlander S.K."/>
            <person name="Hirani K."/>
            <person name="Hogues M."/>
            <person name="Jackson L."/>
            <person name="Jakkamsetti A."/>
            <person name="Javaid M."/>
            <person name="Jiang H."/>
            <person name="Korchina V."/>
            <person name="Kovar C."/>
            <person name="Lara F."/>
            <person name="Lee S."/>
            <person name="Mata R."/>
            <person name="Mathew T."/>
            <person name="Moen C."/>
            <person name="Morales K."/>
            <person name="Munidasa M."/>
            <person name="Nazareth L."/>
            <person name="Ngo R."/>
            <person name="Nguyen L."/>
            <person name="Okwuonu G."/>
            <person name="Ongeri F."/>
            <person name="Patil S."/>
            <person name="Petrosino J."/>
            <person name="Pham C."/>
            <person name="Pham P."/>
            <person name="Pu L.-L."/>
            <person name="Puazo M."/>
            <person name="Raj R."/>
            <person name="Reid J."/>
            <person name="Rouhana J."/>
            <person name="Saada N."/>
            <person name="Shang Y."/>
            <person name="Simmons D."/>
            <person name="Thornton R."/>
            <person name="Warren J."/>
            <person name="Weissenberger G."/>
            <person name="Zhang J."/>
            <person name="Zhang L."/>
            <person name="Zhou C."/>
            <person name="Zhu D."/>
            <person name="Muzny D."/>
            <person name="Worley K."/>
            <person name="Gibbs R."/>
        </authorList>
    </citation>
    <scope>NUCLEOTIDE SEQUENCE [LARGE SCALE GENOMIC DNA]</scope>
    <source>
        <strain evidence="1 2">ATCC 49540</strain>
    </source>
</reference>
<dbReference type="STRING" id="1423814.HMPREF0549_0141"/>
<dbReference type="AlphaFoldDB" id="C2ERQ5"/>
<gene>
    <name evidence="1" type="ORF">HMPREF0549_0141</name>
</gene>
<dbReference type="HOGENOM" id="CLU_2807135_0_0_9"/>
<dbReference type="eggNOG" id="ENOG50302Y6">
    <property type="taxonomic scope" value="Bacteria"/>
</dbReference>
<comment type="caution">
    <text evidence="1">The sequence shown here is derived from an EMBL/GenBank/DDBJ whole genome shotgun (WGS) entry which is preliminary data.</text>
</comment>
<dbReference type="PATRIC" id="fig|1423814.6.peg.806"/>
<sequence>MQNKELNKFNKMIGDKAIIIGNLSDQYSKASTPEELMWCAIQMQNHANALRVITERLGTDTKEVYGG</sequence>
<evidence type="ECO:0000313" key="2">
    <source>
        <dbReference type="Proteomes" id="UP000004483"/>
    </source>
</evidence>
<proteinExistence type="predicted"/>
<dbReference type="Proteomes" id="UP000004483">
    <property type="component" value="Unassembled WGS sequence"/>
</dbReference>
<protein>
    <submittedName>
        <fullName evidence="1">Uncharacterized protein</fullName>
    </submittedName>
</protein>
<name>C2ERQ5_9LACO</name>
<accession>C2ERQ5</accession>
<evidence type="ECO:0000313" key="1">
    <source>
        <dbReference type="EMBL" id="EEJ41390.1"/>
    </source>
</evidence>
<dbReference type="OrthoDB" id="2322937at2"/>